<keyword evidence="1" id="KW-1133">Transmembrane helix</keyword>
<dbReference type="VEuPathDB" id="FungiDB:RhiirFUN_002669"/>
<evidence type="ECO:0000256" key="1">
    <source>
        <dbReference type="SAM" id="Phobius"/>
    </source>
</evidence>
<dbReference type="AlphaFoldDB" id="U9U358"/>
<sequence length="191" mass="22488">MAFYQLPFVKFLRLNSIGAIIILIIYLIFNDLNVINMQISKVNVPPFPNNPGIKKIDVGQGEDFWILTYDDKLYHWISVRSELLYVRSDVLDFTIGSDGIVFCIQKDNKIYIRNYYLNACNKISACSYKTIYTINDNNRLIKGVYDINSNTYNWEYVDNSRYYYVSCAPDNSLWIIGPDSYVYLYVNYFIR</sequence>
<keyword evidence="1" id="KW-0812">Transmembrane</keyword>
<evidence type="ECO:0000313" key="2">
    <source>
        <dbReference type="EMBL" id="ESA12993.1"/>
    </source>
</evidence>
<organism evidence="2">
    <name type="scientific">Rhizophagus irregularis (strain DAOM 181602 / DAOM 197198 / MUCL 43194)</name>
    <name type="common">Arbuscular mycorrhizal fungus</name>
    <name type="synonym">Glomus intraradices</name>
    <dbReference type="NCBI Taxonomy" id="747089"/>
    <lineage>
        <taxon>Eukaryota</taxon>
        <taxon>Fungi</taxon>
        <taxon>Fungi incertae sedis</taxon>
        <taxon>Mucoromycota</taxon>
        <taxon>Glomeromycotina</taxon>
        <taxon>Glomeromycetes</taxon>
        <taxon>Glomerales</taxon>
        <taxon>Glomeraceae</taxon>
        <taxon>Rhizophagus</taxon>
    </lineage>
</organism>
<reference evidence="2" key="1">
    <citation type="submission" date="2013-07" db="EMBL/GenBank/DDBJ databases">
        <title>The genome of an arbuscular mycorrhizal fungus provides insights into the evolution of the oldest plant symbiosis.</title>
        <authorList>
            <consortium name="DOE Joint Genome Institute"/>
            <person name="Tisserant E."/>
            <person name="Malbreil M."/>
            <person name="Kuo A."/>
            <person name="Kohler A."/>
            <person name="Symeonidi A."/>
            <person name="Balestrini R."/>
            <person name="Charron P."/>
            <person name="Duensing N."/>
            <person name="Frei-dit-Frey N."/>
            <person name="Gianinazzi-Pearson V."/>
            <person name="Gilbert B."/>
            <person name="Handa Y."/>
            <person name="Hijri M."/>
            <person name="Kaul R."/>
            <person name="Kawaguchi M."/>
            <person name="Krajinski F."/>
            <person name="Lammers P."/>
            <person name="Lapierre D."/>
            <person name="Masclaux F.G."/>
            <person name="Murat C."/>
            <person name="Morin E."/>
            <person name="Ndikumana S."/>
            <person name="Pagni M."/>
            <person name="Petitpierre D."/>
            <person name="Requena N."/>
            <person name="Rosikiewicz P."/>
            <person name="Riley R."/>
            <person name="Saito K."/>
            <person name="San Clemente H."/>
            <person name="Shapiro H."/>
            <person name="van Tuinen D."/>
            <person name="Becard G."/>
            <person name="Bonfante P."/>
            <person name="Paszkowski U."/>
            <person name="Shachar-Hill Y."/>
            <person name="Young J.P."/>
            <person name="Sanders I.R."/>
            <person name="Henrissat B."/>
            <person name="Rensing S.A."/>
            <person name="Grigoriev I.V."/>
            <person name="Corradi N."/>
            <person name="Roux C."/>
            <person name="Martin F."/>
        </authorList>
    </citation>
    <scope>NUCLEOTIDE SEQUENCE</scope>
    <source>
        <strain evidence="2">DAOM 197198</strain>
    </source>
</reference>
<proteinExistence type="predicted"/>
<name>U9U358_RHIID</name>
<protein>
    <submittedName>
        <fullName evidence="2">Uncharacterized protein</fullName>
    </submittedName>
</protein>
<dbReference type="HOGENOM" id="CLU_091448_0_0_1"/>
<dbReference type="EMBL" id="KI284339">
    <property type="protein sequence ID" value="ESA12993.1"/>
    <property type="molecule type" value="Genomic_DNA"/>
</dbReference>
<feature type="transmembrane region" description="Helical" evidence="1">
    <location>
        <begin position="12"/>
        <end position="29"/>
    </location>
</feature>
<accession>U9U358</accession>
<keyword evidence="1" id="KW-0472">Membrane</keyword>
<gene>
    <name evidence="2" type="ORF">GLOINDRAFT_180792</name>
</gene>